<dbReference type="AlphaFoldDB" id="B9ES06"/>
<protein>
    <submittedName>
        <fullName evidence="2">Uncharacterized protein</fullName>
    </submittedName>
</protein>
<dbReference type="KEGG" id="pmt:PMT_2619"/>
<accession>B9ES06</accession>
<gene>
    <name evidence="2" type="ordered locus">PMT_2619</name>
</gene>
<evidence type="ECO:0000313" key="3">
    <source>
        <dbReference type="Proteomes" id="UP000001423"/>
    </source>
</evidence>
<dbReference type="Proteomes" id="UP000001423">
    <property type="component" value="Chromosome"/>
</dbReference>
<dbReference type="HOGENOM" id="CLU_2181560_0_0_3"/>
<name>B9ES06_PROMM</name>
<evidence type="ECO:0000256" key="1">
    <source>
        <dbReference type="SAM" id="MobiDB-lite"/>
    </source>
</evidence>
<evidence type="ECO:0000313" key="2">
    <source>
        <dbReference type="EMBL" id="CAX32138.1"/>
    </source>
</evidence>
<reference evidence="2 3" key="1">
    <citation type="journal article" date="2003" name="Nature">
        <title>Genome divergence in two Prochlorococcus ecotypes reflects oceanic niche differentiation.</title>
        <authorList>
            <person name="Rocap G."/>
            <person name="Larimer F.W."/>
            <person name="Lamerdin J.E."/>
            <person name="Malfatti S."/>
            <person name="Chain P."/>
            <person name="Ahlgren N.A."/>
            <person name="Arellano A."/>
            <person name="Coleman M."/>
            <person name="Hauser L."/>
            <person name="Hess W.R."/>
            <person name="Johnson Z.I."/>
            <person name="Land M.L."/>
            <person name="Lindell D."/>
            <person name="Post A.F."/>
            <person name="Regala W."/>
            <person name="Shah M."/>
            <person name="Shaw S.L."/>
            <person name="Steglich C."/>
            <person name="Sullivan M.B."/>
            <person name="Ting C.S."/>
            <person name="Tolonen A."/>
            <person name="Webb E.A."/>
            <person name="Zinser E.R."/>
            <person name="Chisholm S.W."/>
        </authorList>
    </citation>
    <scope>NUCLEOTIDE SEQUENCE [LARGE SCALE GENOMIC DNA]</scope>
    <source>
        <strain evidence="3">MIT 9313</strain>
    </source>
</reference>
<keyword evidence="3" id="KW-1185">Reference proteome</keyword>
<sequence>MMGLNEIPLQNLGNQAHVGGHRANHGQHSKRKQKAATQSLGCKQGACPGQLVCKGCWNSKKELPTRFFFAIKSSHIAIWANKAGGIQNPTIDKIFKPGLIPYLQLSTTP</sequence>
<proteinExistence type="predicted"/>
<feature type="compositionally biased region" description="Basic residues" evidence="1">
    <location>
        <begin position="19"/>
        <end position="34"/>
    </location>
</feature>
<organism evidence="2 3">
    <name type="scientific">Prochlorococcus marinus (strain MIT 9313)</name>
    <dbReference type="NCBI Taxonomy" id="74547"/>
    <lineage>
        <taxon>Bacteria</taxon>
        <taxon>Bacillati</taxon>
        <taxon>Cyanobacteriota</taxon>
        <taxon>Cyanophyceae</taxon>
        <taxon>Synechococcales</taxon>
        <taxon>Prochlorococcaceae</taxon>
        <taxon>Prochlorococcus</taxon>
    </lineage>
</organism>
<dbReference type="EMBL" id="BX548175">
    <property type="protein sequence ID" value="CAX32138.1"/>
    <property type="molecule type" value="Genomic_DNA"/>
</dbReference>
<feature type="region of interest" description="Disordered" evidence="1">
    <location>
        <begin position="15"/>
        <end position="38"/>
    </location>
</feature>